<evidence type="ECO:0000313" key="2">
    <source>
        <dbReference type="Proteomes" id="UP000048965"/>
    </source>
</evidence>
<evidence type="ECO:0008006" key="3">
    <source>
        <dbReference type="Google" id="ProtNLM"/>
    </source>
</evidence>
<organism evidence="1 2">
    <name type="scientific">Streptomyces lydicamycinicus</name>
    <dbReference type="NCBI Taxonomy" id="1546107"/>
    <lineage>
        <taxon>Bacteria</taxon>
        <taxon>Bacillati</taxon>
        <taxon>Actinomycetota</taxon>
        <taxon>Actinomycetes</taxon>
        <taxon>Kitasatosporales</taxon>
        <taxon>Streptomycetaceae</taxon>
        <taxon>Streptomyces</taxon>
    </lineage>
</organism>
<gene>
    <name evidence="1" type="ORF">TPA0598_03_05360</name>
</gene>
<dbReference type="EMBL" id="BBNO01000003">
    <property type="protein sequence ID" value="GAO08075.1"/>
    <property type="molecule type" value="Genomic_DNA"/>
</dbReference>
<reference evidence="1 2" key="2">
    <citation type="journal article" date="2015" name="Stand. Genomic Sci.">
        <title>Draft genome sequence of marine-derived Streptomyces sp. TP-A0598, a producer of anti-MRSA antibiotic lydicamycins.</title>
        <authorList>
            <person name="Komaki H."/>
            <person name="Ichikawa N."/>
            <person name="Hosoyama A."/>
            <person name="Fujita N."/>
            <person name="Igarashi Y."/>
        </authorList>
    </citation>
    <scope>NUCLEOTIDE SEQUENCE [LARGE SCALE GENOMIC DNA]</scope>
    <source>
        <strain evidence="1 2">NBRC 110027</strain>
    </source>
</reference>
<dbReference type="RefSeq" id="WP_042153126.1">
    <property type="nucleotide sequence ID" value="NZ_BBNO01000003.1"/>
</dbReference>
<reference evidence="2" key="1">
    <citation type="submission" date="2014-09" db="EMBL/GenBank/DDBJ databases">
        <title>Whole genome shotgun sequence of Streptomyces sp. NBRC 110027.</title>
        <authorList>
            <person name="Komaki H."/>
            <person name="Ichikawa N."/>
            <person name="Katano-Makiyama Y."/>
            <person name="Hosoyama A."/>
            <person name="Hashimoto M."/>
            <person name="Uohara A."/>
            <person name="Kitahashi Y."/>
            <person name="Ohji S."/>
            <person name="Kimura A."/>
            <person name="Yamazoe A."/>
            <person name="Igarashi Y."/>
            <person name="Fujita N."/>
        </authorList>
    </citation>
    <scope>NUCLEOTIDE SEQUENCE [LARGE SCALE GENOMIC DNA]</scope>
    <source>
        <strain evidence="2">NBRC 110027</strain>
    </source>
</reference>
<comment type="caution">
    <text evidence="1">The sequence shown here is derived from an EMBL/GenBank/DDBJ whole genome shotgun (WGS) entry which is preliminary data.</text>
</comment>
<accession>A0A0N7YL81</accession>
<name>A0A0N7YL81_9ACTN</name>
<dbReference type="AlphaFoldDB" id="A0A0N7YL81"/>
<keyword evidence="2" id="KW-1185">Reference proteome</keyword>
<protein>
    <recommendedName>
        <fullName evidence="3">CYTH domain-containing protein</fullName>
    </recommendedName>
</protein>
<dbReference type="Proteomes" id="UP000048965">
    <property type="component" value="Unassembled WGS sequence"/>
</dbReference>
<evidence type="ECO:0000313" key="1">
    <source>
        <dbReference type="EMBL" id="GAO08075.1"/>
    </source>
</evidence>
<dbReference type="OrthoDB" id="4149797at2"/>
<sequence length="260" mass="29030">MTQTPTATAAEIKISFSGDEAQQAARALELKAGEGRSRTIHFWDSPERGGDGIALPFLDRGVIIRLRMDNEDHGSKRETDMTVKLRPCPPLPRDWQKNVKNEDEDWEFTIEEDRTGPAFTPVLSASLQADREVKAKLIESALGPGHGALDHLLAEPHRDLLEDAVGLKKNDLTDLRALGPVHAVKWKQEWDMLPRPVAIEEWTTEGLRFLEVSVRMSTAEAAEAEKLLERALRKRNVASPRFGETKTRAVMTALARDLGL</sequence>
<proteinExistence type="predicted"/>